<feature type="compositionally biased region" description="Basic and acidic residues" evidence="1">
    <location>
        <begin position="715"/>
        <end position="725"/>
    </location>
</feature>
<feature type="compositionally biased region" description="Basic and acidic residues" evidence="1">
    <location>
        <begin position="377"/>
        <end position="387"/>
    </location>
</feature>
<name>A0A9D3NEY5_9TELE</name>
<feature type="compositionally biased region" description="Basic and acidic residues" evidence="1">
    <location>
        <begin position="762"/>
        <end position="782"/>
    </location>
</feature>
<feature type="compositionally biased region" description="Acidic residues" evidence="1">
    <location>
        <begin position="493"/>
        <end position="509"/>
    </location>
</feature>
<feature type="compositionally biased region" description="Low complexity" evidence="1">
    <location>
        <begin position="434"/>
        <end position="444"/>
    </location>
</feature>
<feature type="compositionally biased region" description="Basic and acidic residues" evidence="1">
    <location>
        <begin position="679"/>
        <end position="688"/>
    </location>
</feature>
<dbReference type="InterPro" id="IPR029625">
    <property type="entry name" value="FAM169"/>
</dbReference>
<reference evidence="2 3" key="1">
    <citation type="submission" date="2021-06" db="EMBL/GenBank/DDBJ databases">
        <title>Chromosome-level genome assembly of the red-tail catfish (Hemibagrus wyckioides).</title>
        <authorList>
            <person name="Shao F."/>
        </authorList>
    </citation>
    <scope>NUCLEOTIDE SEQUENCE [LARGE SCALE GENOMIC DNA]</scope>
    <source>
        <strain evidence="2">EC202008001</strain>
        <tissue evidence="2">Blood</tissue>
    </source>
</reference>
<feature type="region of interest" description="Disordered" evidence="1">
    <location>
        <begin position="304"/>
        <end position="829"/>
    </location>
</feature>
<proteinExistence type="predicted"/>
<feature type="compositionally biased region" description="Acidic residues" evidence="1">
    <location>
        <begin position="783"/>
        <end position="797"/>
    </location>
</feature>
<feature type="compositionally biased region" description="Acidic residues" evidence="1">
    <location>
        <begin position="606"/>
        <end position="622"/>
    </location>
</feature>
<accession>A0A9D3NEY5</accession>
<protein>
    <recommendedName>
        <fullName evidence="4">Soluble lamin-associated protein of 75 kDa-like</fullName>
    </recommendedName>
</protein>
<feature type="compositionally biased region" description="Low complexity" evidence="1">
    <location>
        <begin position="561"/>
        <end position="575"/>
    </location>
</feature>
<comment type="caution">
    <text evidence="2">The sequence shown here is derived from an EMBL/GenBank/DDBJ whole genome shotgun (WGS) entry which is preliminary data.</text>
</comment>
<evidence type="ECO:0000313" key="3">
    <source>
        <dbReference type="Proteomes" id="UP000824219"/>
    </source>
</evidence>
<feature type="compositionally biased region" description="Basic and acidic residues" evidence="1">
    <location>
        <begin position="321"/>
        <end position="351"/>
    </location>
</feature>
<feature type="compositionally biased region" description="Acidic residues" evidence="1">
    <location>
        <begin position="630"/>
        <end position="645"/>
    </location>
</feature>
<organism evidence="2 3">
    <name type="scientific">Hemibagrus wyckioides</name>
    <dbReference type="NCBI Taxonomy" id="337641"/>
    <lineage>
        <taxon>Eukaryota</taxon>
        <taxon>Metazoa</taxon>
        <taxon>Chordata</taxon>
        <taxon>Craniata</taxon>
        <taxon>Vertebrata</taxon>
        <taxon>Euteleostomi</taxon>
        <taxon>Actinopterygii</taxon>
        <taxon>Neopterygii</taxon>
        <taxon>Teleostei</taxon>
        <taxon>Ostariophysi</taxon>
        <taxon>Siluriformes</taxon>
        <taxon>Bagridae</taxon>
        <taxon>Hemibagrus</taxon>
    </lineage>
</organism>
<dbReference type="PANTHER" id="PTHR22442">
    <property type="match status" value="1"/>
</dbReference>
<evidence type="ECO:0000256" key="1">
    <source>
        <dbReference type="SAM" id="MobiDB-lite"/>
    </source>
</evidence>
<feature type="compositionally biased region" description="Acidic residues" evidence="1">
    <location>
        <begin position="404"/>
        <end position="421"/>
    </location>
</feature>
<evidence type="ECO:0000313" key="2">
    <source>
        <dbReference type="EMBL" id="KAG7320905.1"/>
    </source>
</evidence>
<sequence>MEFPVDVLEATSHGELERSAHIYMNELLYADPDHAHYITLPSGKEVQISLSSVGFAPLYGANLQHKVLALFSPQDQLTAVALFLANRWYSMEDILKTANSKRDGLIKVRSVGERIVLYVLNRIVYRTNEMGSGEMPFLCHGENAYAKILWKNGQAVGFFSVKPKGSVCNNSLGQKAHRGKGYGLQMLEDFVDSFNEDELGLKYPLSPAMTNVCRNYLDRYPADVDLFWEVESVGGPYQRTRVAYKLSSKPLNVDTHKGGHGDGSGQNGDVVEDEVEESEESCLNVTEEVIVVNKHHKVTEELDTPISTRTRSSEHRRRKRVHDEEEAKRVESRPEKINRMEITEEEKKEFIPNDGVAAQSMPEDSTESPTVEVNCKQAEDKQEVKEGAEEEDESAIQNGSGGEEREEMEVEEVAEESEAPDDTQTMDTLEEQAAELQEADAATENNQEMEVDPMSHLQHSEEDSPAAEKNGVAINLQKDTTAAPADKKPDIAPADEEQQEVAPATEEEQEVPHAAQEKQEAAPVPEGKQEVSPANMEEVVVAPVSEEEQEGAPATEKEDVVASVAEEVQEEAPAAKGKQDEVAVAVEEQEGALSVDGVQDVAPEAAENEVDPAVEEEQEVAPELEKIEDNEVDPEDEKQEVDPPTDETSSSLATDSEDISEEAADVVYDIEVTALSDQSSKKDERQPSGEDALTLMLEEEEAAQKEDETDEEGEVEVKNVKEASDISRVLRGARTRTVPPTSKRTSKRLSKMTLEDEEEEHGEAKVVDEDKGMSTEEEKVTTEEEEAEHSSEEEEQVQDPPVIDKRVLRGKTKVIQITQRTRGKRRGKM</sequence>
<dbReference type="PANTHER" id="PTHR22442:SF3">
    <property type="entry name" value="SOLUBLE LAMIN-ASSOCIATED PROTEIN OF 75 KDA"/>
    <property type="match status" value="1"/>
</dbReference>
<feature type="compositionally biased region" description="Acidic residues" evidence="1">
    <location>
        <begin position="655"/>
        <end position="664"/>
    </location>
</feature>
<gene>
    <name evidence="2" type="ORF">KOW79_015320</name>
</gene>
<dbReference type="AlphaFoldDB" id="A0A9D3NEY5"/>
<dbReference type="EMBL" id="JAHKSW010000018">
    <property type="protein sequence ID" value="KAG7320905.1"/>
    <property type="molecule type" value="Genomic_DNA"/>
</dbReference>
<evidence type="ECO:0008006" key="4">
    <source>
        <dbReference type="Google" id="ProtNLM"/>
    </source>
</evidence>
<keyword evidence="3" id="KW-1185">Reference proteome</keyword>
<dbReference type="Proteomes" id="UP000824219">
    <property type="component" value="Linkage Group LG18"/>
</dbReference>
<feature type="compositionally biased region" description="Acidic residues" evidence="1">
    <location>
        <begin position="697"/>
        <end position="714"/>
    </location>
</feature>
<dbReference type="OrthoDB" id="8954808at2759"/>